<dbReference type="EMBL" id="JAVRRA010026635">
    <property type="protein sequence ID" value="KAK5080361.1"/>
    <property type="molecule type" value="Genomic_DNA"/>
</dbReference>
<keyword evidence="2" id="KW-0472">Membrane</keyword>
<accession>A0ABR0K045</accession>
<dbReference type="Proteomes" id="UP001357485">
    <property type="component" value="Unassembled WGS sequence"/>
</dbReference>
<comment type="caution">
    <text evidence="3">The sequence shown here is derived from an EMBL/GenBank/DDBJ whole genome shotgun (WGS) entry which is preliminary data.</text>
</comment>
<keyword evidence="2" id="KW-1133">Transmembrane helix</keyword>
<evidence type="ECO:0008006" key="5">
    <source>
        <dbReference type="Google" id="ProtNLM"/>
    </source>
</evidence>
<feature type="non-terminal residue" evidence="3">
    <location>
        <position position="228"/>
    </location>
</feature>
<sequence>MNSYHQDAAGPEAGSFTGAPSEDARTLCPPSTGAEDIAGQVLAEEFEDAVTLCGTEQTDGEKNKGAETSPASSTDAPSVAAVSRAADGTRLKRSAPAARIRATDTITENADLEAGTSESATALQERRQKRKTEWQWTCSGLFFLVFIGGACSTMAISELADAACVERGFCLSRWNAPPGSFRSSTCGCKVFKTPALVSWCMEVGRCCLCDSIAFAPWAPGAAVNVTLD</sequence>
<keyword evidence="4" id="KW-1185">Reference proteome</keyword>
<gene>
    <name evidence="3" type="ORF">LTR16_008468</name>
</gene>
<feature type="region of interest" description="Disordered" evidence="1">
    <location>
        <begin position="1"/>
        <end position="98"/>
    </location>
</feature>
<evidence type="ECO:0000313" key="3">
    <source>
        <dbReference type="EMBL" id="KAK5080361.1"/>
    </source>
</evidence>
<evidence type="ECO:0000256" key="2">
    <source>
        <dbReference type="SAM" id="Phobius"/>
    </source>
</evidence>
<keyword evidence="2" id="KW-0812">Transmembrane</keyword>
<reference evidence="3 4" key="1">
    <citation type="submission" date="2023-08" db="EMBL/GenBank/DDBJ databases">
        <title>Black Yeasts Isolated from many extreme environments.</title>
        <authorList>
            <person name="Coleine C."/>
            <person name="Stajich J.E."/>
            <person name="Selbmann L."/>
        </authorList>
    </citation>
    <scope>NUCLEOTIDE SEQUENCE [LARGE SCALE GENOMIC DNA]</scope>
    <source>
        <strain evidence="3 4">CCFEE 536</strain>
    </source>
</reference>
<evidence type="ECO:0000313" key="4">
    <source>
        <dbReference type="Proteomes" id="UP001357485"/>
    </source>
</evidence>
<name>A0ABR0K045_9PEZI</name>
<protein>
    <recommendedName>
        <fullName evidence="5">Transmembrane protein</fullName>
    </recommendedName>
</protein>
<proteinExistence type="predicted"/>
<evidence type="ECO:0000256" key="1">
    <source>
        <dbReference type="SAM" id="MobiDB-lite"/>
    </source>
</evidence>
<feature type="transmembrane region" description="Helical" evidence="2">
    <location>
        <begin position="136"/>
        <end position="156"/>
    </location>
</feature>
<organism evidence="3 4">
    <name type="scientific">Cryomyces antarcticus</name>
    <dbReference type="NCBI Taxonomy" id="329879"/>
    <lineage>
        <taxon>Eukaryota</taxon>
        <taxon>Fungi</taxon>
        <taxon>Dikarya</taxon>
        <taxon>Ascomycota</taxon>
        <taxon>Pezizomycotina</taxon>
        <taxon>Dothideomycetes</taxon>
        <taxon>Dothideomycetes incertae sedis</taxon>
        <taxon>Cryomyces</taxon>
    </lineage>
</organism>